<dbReference type="EMBL" id="CADCVM010000478">
    <property type="protein sequence ID" value="CAA9530952.1"/>
    <property type="molecule type" value="Genomic_DNA"/>
</dbReference>
<proteinExistence type="predicted"/>
<name>A0A6J4TUR9_9ACTN</name>
<dbReference type="AlphaFoldDB" id="A0A6J4TUR9"/>
<evidence type="ECO:0000313" key="1">
    <source>
        <dbReference type="EMBL" id="CAA9530952.1"/>
    </source>
</evidence>
<protein>
    <submittedName>
        <fullName evidence="1">Uncharacterized protein</fullName>
    </submittedName>
</protein>
<organism evidence="1">
    <name type="scientific">uncultured Rubrobacteraceae bacterium</name>
    <dbReference type="NCBI Taxonomy" id="349277"/>
    <lineage>
        <taxon>Bacteria</taxon>
        <taxon>Bacillati</taxon>
        <taxon>Actinomycetota</taxon>
        <taxon>Rubrobacteria</taxon>
        <taxon>Rubrobacterales</taxon>
        <taxon>Rubrobacteraceae</taxon>
        <taxon>environmental samples</taxon>
    </lineage>
</organism>
<gene>
    <name evidence="1" type="ORF">AVDCRST_MAG05-4419</name>
</gene>
<accession>A0A6J4TUR9</accession>
<reference evidence="1" key="1">
    <citation type="submission" date="2020-02" db="EMBL/GenBank/DDBJ databases">
        <authorList>
            <person name="Meier V. D."/>
        </authorList>
    </citation>
    <scope>NUCLEOTIDE SEQUENCE</scope>
    <source>
        <strain evidence="1">AVDCRST_MAG05</strain>
    </source>
</reference>
<sequence length="111" mass="12925">MAREGPSIRERGHRHTIEVASVGSTEWSVLEDIPEGAEMIQERRLIQKPGVRREDPAYRNGWEDGRFGPTRLFLENSNLAGWEDPQERLAYYRGHRDGRRVREMLAHRDSA</sequence>